<dbReference type="Gene3D" id="3.10.100.10">
    <property type="entry name" value="Mannose-Binding Protein A, subunit A"/>
    <property type="match status" value="2"/>
</dbReference>
<proteinExistence type="predicted"/>
<dbReference type="CDD" id="cd00037">
    <property type="entry name" value="CLECT"/>
    <property type="match status" value="2"/>
</dbReference>
<name>A0A7J6C6J4_9TELE</name>
<feature type="domain" description="C-type lectin" evidence="2">
    <location>
        <begin position="952"/>
        <end position="1075"/>
    </location>
</feature>
<dbReference type="Proteomes" id="UP000579812">
    <property type="component" value="Unassembled WGS sequence"/>
</dbReference>
<protein>
    <recommendedName>
        <fullName evidence="2">C-type lectin domain-containing protein</fullName>
    </recommendedName>
</protein>
<dbReference type="InterPro" id="IPR035234">
    <property type="entry name" value="IgGFc-bd_N"/>
</dbReference>
<evidence type="ECO:0000256" key="1">
    <source>
        <dbReference type="SAM" id="SignalP"/>
    </source>
</evidence>
<gene>
    <name evidence="3" type="ORF">G5714_015781</name>
</gene>
<dbReference type="Pfam" id="PF00059">
    <property type="entry name" value="Lectin_C"/>
    <property type="match status" value="1"/>
</dbReference>
<feature type="chain" id="PRO_5029808523" description="C-type lectin domain-containing protein" evidence="1">
    <location>
        <begin position="28"/>
        <end position="1098"/>
    </location>
</feature>
<evidence type="ECO:0000259" key="2">
    <source>
        <dbReference type="PROSITE" id="PS50041"/>
    </source>
</evidence>
<reference evidence="3 4" key="1">
    <citation type="submission" date="2020-04" db="EMBL/GenBank/DDBJ databases">
        <title>Chromosome-level genome assembly of a cyprinid fish Onychostoma macrolepis by integration of Nanopore Sequencing, Bionano and Hi-C technology.</title>
        <authorList>
            <person name="Wang D."/>
        </authorList>
    </citation>
    <scope>NUCLEOTIDE SEQUENCE [LARGE SCALE GENOMIC DNA]</scope>
    <source>
        <strain evidence="3">SWU-2019</strain>
        <tissue evidence="3">Muscle</tissue>
    </source>
</reference>
<dbReference type="InterPro" id="IPR001304">
    <property type="entry name" value="C-type_lectin-like"/>
</dbReference>
<dbReference type="Pfam" id="PF17517">
    <property type="entry name" value="IgGFc_binding"/>
    <property type="match status" value="2"/>
</dbReference>
<sequence length="1098" mass="124289">MRSPTKIRMEIMLTFLLITAMIGQGQSWNNYGVSFITVFPENIAFYYARTPANALNITALFPGTKVEVFVSEVLTYTDTLPAGKPVTVTLPLDTEEYRLGFTFRTVRVSSTEFIVVQSISKKGDSVQTNVVHPLKNHGTLYTIPSLNYSHMINTFYQSARSVSKRNSSFRLVIINGEYWTNYVTIVKLPRNDTYTLYAYEALQLQTDGTETAVYSYYRVAVILTHPCVETEKCRCNMLLNQLYPDTLQDSRFVVPSILNTSNFWLHVTSSVKTNVSGGDIELSTVDAYSSKLLSLPSLEFGSQFINTSFPASLQLFGPGIIIEPISQYMFSACYLALISSTDAKALIIAETNSRDSVYIDGDLLLSTAWSTIANSVYSSVLVPLDDTRVIWHPSTKIAVYVFEKSTHVYGGPAIALSDKSDPLGCVLVPSKFEIIVTPQTWPESHQYCKLISDELFSPRNEAAHAEMASILSTDSMNERFWIGVRRSLLNLDWYRQKESGRPVILKHQLGRTPVAAQINCSENHRVTTMLFLLLFMSLACSGLSVQNYGKFFITAFPENIAYYHPQESSNTLQITAFYDDTHVSITINYTNAYNNKLQSGQTKIVHFHRAYNEQYQFTNYPLLVIVNSTEKIVVLWLSKRGDSVQSNVVQPFRNLRKWYSIPFINYNQMMASLYNMSDQLAPDNWRYNSFRLIVINAEHTWNLITIRSLSADGQKVFNITLGPYELYQFQTNGSDITLYSNANMAVLLTHPCVETTGCDCNMVVSHVLPQNLWGDTFVVPSVKNLNTTWLQVTNTAKVKLNDRNIKTQESNSSELIPFPELKSASQFIIASNNVSIRLISPGLILELIPEAMFAACYLVQMNSTEGEAVIIAETASKDNVYMDSKLLQSTGWKPIPHSNYSSISVSFTGVHVIWHPTSKIGVYRFEKMESGIPYGSPAIILNEDPDRDGCMADSAQFKTTTDVMTWHQSHHYCLNISYQLSTPISEMAQKEMTNFLQNNGSRGYLWIGLRRNLFTSEWYWQKSNDSEYSVSYTKWADGHPDKSWKALCAAVSQDANKEFSWKSVSCCTKLRPICYKQGKYFSDMTFNTLYDHFSITYP</sequence>
<dbReference type="PANTHER" id="PTHR46534:SF1">
    <property type="entry name" value="IGGFC-BINDING PROTEIN N-TERMINAL DOMAIN-CONTAINING PROTEIN"/>
    <property type="match status" value="1"/>
</dbReference>
<dbReference type="InterPro" id="IPR016186">
    <property type="entry name" value="C-type_lectin-like/link_sf"/>
</dbReference>
<keyword evidence="4" id="KW-1185">Reference proteome</keyword>
<dbReference type="SUPFAM" id="SSF56436">
    <property type="entry name" value="C-type lectin-like"/>
    <property type="match status" value="2"/>
</dbReference>
<keyword evidence="1" id="KW-0732">Signal</keyword>
<dbReference type="PROSITE" id="PS50041">
    <property type="entry name" value="C_TYPE_LECTIN_2"/>
    <property type="match status" value="1"/>
</dbReference>
<dbReference type="EMBL" id="JAAMOB010000016">
    <property type="protein sequence ID" value="KAF4102898.1"/>
    <property type="molecule type" value="Genomic_DNA"/>
</dbReference>
<accession>A0A7J6C6J4</accession>
<evidence type="ECO:0000313" key="3">
    <source>
        <dbReference type="EMBL" id="KAF4102898.1"/>
    </source>
</evidence>
<organism evidence="3 4">
    <name type="scientific">Onychostoma macrolepis</name>
    <dbReference type="NCBI Taxonomy" id="369639"/>
    <lineage>
        <taxon>Eukaryota</taxon>
        <taxon>Metazoa</taxon>
        <taxon>Chordata</taxon>
        <taxon>Craniata</taxon>
        <taxon>Vertebrata</taxon>
        <taxon>Euteleostomi</taxon>
        <taxon>Actinopterygii</taxon>
        <taxon>Neopterygii</taxon>
        <taxon>Teleostei</taxon>
        <taxon>Ostariophysi</taxon>
        <taxon>Cypriniformes</taxon>
        <taxon>Cyprinidae</taxon>
        <taxon>Acrossocheilinae</taxon>
        <taxon>Onychostoma</taxon>
    </lineage>
</organism>
<dbReference type="AlphaFoldDB" id="A0A7J6C6J4"/>
<comment type="caution">
    <text evidence="3">The sequence shown here is derived from an EMBL/GenBank/DDBJ whole genome shotgun (WGS) entry which is preliminary data.</text>
</comment>
<dbReference type="InterPro" id="IPR016187">
    <property type="entry name" value="CTDL_fold"/>
</dbReference>
<feature type="signal peptide" evidence="1">
    <location>
        <begin position="1"/>
        <end position="27"/>
    </location>
</feature>
<dbReference type="PANTHER" id="PTHR46534">
    <property type="entry name" value="IGGFC_BINDING DOMAIN-CONTAINING PROTEIN"/>
    <property type="match status" value="1"/>
</dbReference>
<evidence type="ECO:0000313" key="4">
    <source>
        <dbReference type="Proteomes" id="UP000579812"/>
    </source>
</evidence>
<dbReference type="SMART" id="SM00034">
    <property type="entry name" value="CLECT"/>
    <property type="match status" value="1"/>
</dbReference>